<accession>A0A0K2G8E7</accession>
<dbReference type="InterPro" id="IPR011842">
    <property type="entry name" value="PQQ_synth_PqqB"/>
</dbReference>
<evidence type="ECO:0000256" key="5">
    <source>
        <dbReference type="ARBA" id="ARBA00022905"/>
    </source>
</evidence>
<dbReference type="NCBIfam" id="TIGR02108">
    <property type="entry name" value="PQQ_syn_pqqB"/>
    <property type="match status" value="1"/>
</dbReference>
<organism evidence="8 9">
    <name type="scientific">Nitrospira moscoviensis</name>
    <dbReference type="NCBI Taxonomy" id="42253"/>
    <lineage>
        <taxon>Bacteria</taxon>
        <taxon>Pseudomonadati</taxon>
        <taxon>Nitrospirota</taxon>
        <taxon>Nitrospiria</taxon>
        <taxon>Nitrospirales</taxon>
        <taxon>Nitrospiraceae</taxon>
        <taxon>Nitrospira</taxon>
    </lineage>
</organism>
<evidence type="ECO:0000256" key="2">
    <source>
        <dbReference type="ARBA" id="ARBA00008481"/>
    </source>
</evidence>
<dbReference type="Gene3D" id="3.60.15.10">
    <property type="entry name" value="Ribonuclease Z/Hydroxyacylglutathione hydrolase-like"/>
    <property type="match status" value="1"/>
</dbReference>
<keyword evidence="9" id="KW-1185">Reference proteome</keyword>
<dbReference type="RefSeq" id="WP_053378586.1">
    <property type="nucleotide sequence ID" value="NZ_CP011801.1"/>
</dbReference>
<dbReference type="SUPFAM" id="SSF56281">
    <property type="entry name" value="Metallo-hydrolase/oxidoreductase"/>
    <property type="match status" value="1"/>
</dbReference>
<dbReference type="PATRIC" id="fig|42253.5.peg.761"/>
<keyword evidence="5 6" id="KW-0884">PQQ biosynthesis</keyword>
<proteinExistence type="inferred from homology"/>
<dbReference type="HAMAP" id="MF_00653">
    <property type="entry name" value="PQQ_syn_PqqB"/>
    <property type="match status" value="1"/>
</dbReference>
<name>A0A0K2G8E7_NITMO</name>
<dbReference type="STRING" id="42253.NITMOv2_0774"/>
<dbReference type="PANTHER" id="PTHR42663">
    <property type="entry name" value="HYDROLASE C777.06C-RELATED-RELATED"/>
    <property type="match status" value="1"/>
</dbReference>
<dbReference type="InterPro" id="IPR001279">
    <property type="entry name" value="Metallo-B-lactamas"/>
</dbReference>
<comment type="function">
    <text evidence="6">May be involved in the transport of PQQ or its precursor to the periplasm.</text>
</comment>
<dbReference type="EMBL" id="CP011801">
    <property type="protein sequence ID" value="ALA57210.1"/>
    <property type="molecule type" value="Genomic_DNA"/>
</dbReference>
<dbReference type="Pfam" id="PF12706">
    <property type="entry name" value="Lactamase_B_2"/>
    <property type="match status" value="1"/>
</dbReference>
<dbReference type="KEGG" id="nmv:NITMOv2_0774"/>
<evidence type="ECO:0000256" key="4">
    <source>
        <dbReference type="ARBA" id="ARBA00022448"/>
    </source>
</evidence>
<dbReference type="InterPro" id="IPR036866">
    <property type="entry name" value="RibonucZ/Hydroxyglut_hydro"/>
</dbReference>
<sequence length="305" mass="32852">MLVHVLGSAAGGGFPQWNCACLNCRGVRNGTIQATARTQSSVAVQGAEGSWFLIHASPDIRAQLAALPALHPRTLRDTPLAGLLLTNGDLDQTLGLFSLREGQPLHLYATDSVRRAVRDGNVFSRAFDRMPGHVTWHELKLDVSQPLLGGDGRPSLWATALAVPGKVPLYLESIATPQPDMNIALLIRDPANGRTLGYAPCVGAHDPAVDRLLGEADCLFFDGTFWAEDELPVQGLGRKTARDMAHWPVGGPNGSLAALEKARARRKILIHLNNSNPLLRDDTAERREVEAAGVDVAYDGMEVEL</sequence>
<comment type="similarity">
    <text evidence="2 6">Belongs to the PqqB family.</text>
</comment>
<gene>
    <name evidence="6 8" type="primary">pqqB</name>
    <name evidence="8" type="ORF">NITMOv2_0774</name>
</gene>
<evidence type="ECO:0000256" key="3">
    <source>
        <dbReference type="ARBA" id="ARBA00015084"/>
    </source>
</evidence>
<dbReference type="GO" id="GO:0018189">
    <property type="term" value="P:pyrroloquinoline quinone biosynthetic process"/>
    <property type="evidence" value="ECO:0007669"/>
    <property type="project" value="UniProtKB-UniRule"/>
</dbReference>
<evidence type="ECO:0000313" key="9">
    <source>
        <dbReference type="Proteomes" id="UP000069205"/>
    </source>
</evidence>
<evidence type="ECO:0000313" key="8">
    <source>
        <dbReference type="EMBL" id="ALA57210.1"/>
    </source>
</evidence>
<dbReference type="UniPathway" id="UPA00539"/>
<dbReference type="PANTHER" id="PTHR42663:SF7">
    <property type="entry name" value="COENZYME PQQ SYNTHESIS PROTEIN B"/>
    <property type="match status" value="1"/>
</dbReference>
<evidence type="ECO:0000259" key="7">
    <source>
        <dbReference type="Pfam" id="PF12706"/>
    </source>
</evidence>
<protein>
    <recommendedName>
        <fullName evidence="3 6">Coenzyme PQQ synthesis protein B</fullName>
    </recommendedName>
    <alternativeName>
        <fullName evidence="6">Pyrroloquinoline quinone biosynthesis protein B</fullName>
    </alternativeName>
</protein>
<comment type="pathway">
    <text evidence="1 6">Cofactor biosynthesis; pyrroloquinoline quinone biosynthesis.</text>
</comment>
<dbReference type="AlphaFoldDB" id="A0A0K2G8E7"/>
<feature type="domain" description="Metallo-beta-lactamase" evidence="7">
    <location>
        <begin position="51"/>
        <end position="271"/>
    </location>
</feature>
<dbReference type="Proteomes" id="UP000069205">
    <property type="component" value="Chromosome"/>
</dbReference>
<reference evidence="8 9" key="1">
    <citation type="journal article" date="2015" name="Proc. Natl. Acad. Sci. U.S.A.">
        <title>Expanded metabolic versatility of ubiquitous nitrite-oxidizing bacteria from the genus Nitrospira.</title>
        <authorList>
            <person name="Koch H."/>
            <person name="Lucker S."/>
            <person name="Albertsen M."/>
            <person name="Kitzinger K."/>
            <person name="Herbold C."/>
            <person name="Spieck E."/>
            <person name="Nielsen P.H."/>
            <person name="Wagner M."/>
            <person name="Daims H."/>
        </authorList>
    </citation>
    <scope>NUCLEOTIDE SEQUENCE [LARGE SCALE GENOMIC DNA]</scope>
    <source>
        <strain evidence="8 9">NSP M-1</strain>
    </source>
</reference>
<evidence type="ECO:0000256" key="1">
    <source>
        <dbReference type="ARBA" id="ARBA00004886"/>
    </source>
</evidence>
<dbReference type="OrthoDB" id="9800940at2"/>
<keyword evidence="4 6" id="KW-0813">Transport</keyword>
<evidence type="ECO:0000256" key="6">
    <source>
        <dbReference type="HAMAP-Rule" id="MF_00653"/>
    </source>
</evidence>